<protein>
    <recommendedName>
        <fullName evidence="4">Reverse transcriptase domain-containing protein</fullName>
    </recommendedName>
</protein>
<dbReference type="AlphaFoldDB" id="A0AA38W2L0"/>
<comment type="caution">
    <text evidence="2">The sequence shown here is derived from an EMBL/GenBank/DDBJ whole genome shotgun (WGS) entry which is preliminary data.</text>
</comment>
<evidence type="ECO:0000313" key="3">
    <source>
        <dbReference type="Proteomes" id="UP001172457"/>
    </source>
</evidence>
<evidence type="ECO:0000313" key="2">
    <source>
        <dbReference type="EMBL" id="KAJ9535414.1"/>
    </source>
</evidence>
<keyword evidence="3" id="KW-1185">Reference proteome</keyword>
<feature type="coiled-coil region" evidence="1">
    <location>
        <begin position="140"/>
        <end position="200"/>
    </location>
</feature>
<dbReference type="Proteomes" id="UP001172457">
    <property type="component" value="Unassembled WGS sequence"/>
</dbReference>
<proteinExistence type="predicted"/>
<dbReference type="EMBL" id="JARYMX010000264">
    <property type="protein sequence ID" value="KAJ9535414.1"/>
    <property type="molecule type" value="Genomic_DNA"/>
</dbReference>
<organism evidence="2 3">
    <name type="scientific">Centaurea solstitialis</name>
    <name type="common">yellow star-thistle</name>
    <dbReference type="NCBI Taxonomy" id="347529"/>
    <lineage>
        <taxon>Eukaryota</taxon>
        <taxon>Viridiplantae</taxon>
        <taxon>Streptophyta</taxon>
        <taxon>Embryophyta</taxon>
        <taxon>Tracheophyta</taxon>
        <taxon>Spermatophyta</taxon>
        <taxon>Magnoliopsida</taxon>
        <taxon>eudicotyledons</taxon>
        <taxon>Gunneridae</taxon>
        <taxon>Pentapetalae</taxon>
        <taxon>asterids</taxon>
        <taxon>campanulids</taxon>
        <taxon>Asterales</taxon>
        <taxon>Asteraceae</taxon>
        <taxon>Carduoideae</taxon>
        <taxon>Cardueae</taxon>
        <taxon>Centaureinae</taxon>
        <taxon>Centaurea</taxon>
    </lineage>
</organism>
<evidence type="ECO:0000256" key="1">
    <source>
        <dbReference type="SAM" id="Coils"/>
    </source>
</evidence>
<sequence>MLNMRQRRWVELLNDYDCEIKYHPGKANVVADALSRKVLEKILLYPRSQDEEIIFKSNIVKGWKSKKKTSEKDPSRHYDSDIGITSEDISIDPPPITPNNCLISKYTSYTVSNADRLLTSADITMDSDDEIRYARDWDKTKRLEREKASLTTQLAKAVAQFKEKELHMKNHIKEQELQMKNQIKEKELQMKNQIKEKELDFEKQIAETKLQRKKQIKESSKIIQFLDEKLHKIGVSERTIFLNKPNALRDFYDVKWGLGYENPNLLKKAF</sequence>
<gene>
    <name evidence="2" type="ORF">OSB04_un001471</name>
</gene>
<dbReference type="PANTHER" id="PTHR34072">
    <property type="entry name" value="ENZYMATIC POLYPROTEIN-RELATED"/>
    <property type="match status" value="1"/>
</dbReference>
<name>A0AA38W2L0_9ASTR</name>
<reference evidence="2" key="1">
    <citation type="submission" date="2023-03" db="EMBL/GenBank/DDBJ databases">
        <title>Chromosome-scale reference genome and RAD-based genetic map of yellow starthistle (Centaurea solstitialis) reveal putative structural variation and QTLs associated with invader traits.</title>
        <authorList>
            <person name="Reatini B."/>
            <person name="Cang F.A."/>
            <person name="Jiang Q."/>
            <person name="Mckibben M.T.W."/>
            <person name="Barker M.S."/>
            <person name="Rieseberg L.H."/>
            <person name="Dlugosch K.M."/>
        </authorList>
    </citation>
    <scope>NUCLEOTIDE SEQUENCE</scope>
    <source>
        <strain evidence="2">CAN-66</strain>
        <tissue evidence="2">Leaf</tissue>
    </source>
</reference>
<evidence type="ECO:0008006" key="4">
    <source>
        <dbReference type="Google" id="ProtNLM"/>
    </source>
</evidence>
<accession>A0AA38W2L0</accession>
<keyword evidence="1" id="KW-0175">Coiled coil</keyword>